<accession>A0A0D1W0Q6</accession>
<protein>
    <recommendedName>
        <fullName evidence="4">HNH domain-containing protein</fullName>
    </recommendedName>
</protein>
<gene>
    <name evidence="2" type="ORF">PV11_04435</name>
</gene>
<dbReference type="PANTHER" id="PTHR37827:SF1">
    <property type="entry name" value="HNH DOMAIN-CONTAINING PROTEIN"/>
    <property type="match status" value="1"/>
</dbReference>
<evidence type="ECO:0000313" key="2">
    <source>
        <dbReference type="EMBL" id="KIV82315.1"/>
    </source>
</evidence>
<feature type="region of interest" description="Disordered" evidence="1">
    <location>
        <begin position="25"/>
        <end position="51"/>
    </location>
</feature>
<dbReference type="HOGENOM" id="CLU_074184_0_0_1"/>
<name>A0A0D1W0Q6_9EURO</name>
<dbReference type="EMBL" id="KN846952">
    <property type="protein sequence ID" value="KIV82315.1"/>
    <property type="molecule type" value="Genomic_DNA"/>
</dbReference>
<evidence type="ECO:0000313" key="3">
    <source>
        <dbReference type="Proteomes" id="UP000053599"/>
    </source>
</evidence>
<proteinExistence type="predicted"/>
<dbReference type="OrthoDB" id="4850648at2759"/>
<evidence type="ECO:0008006" key="4">
    <source>
        <dbReference type="Google" id="ProtNLM"/>
    </source>
</evidence>
<evidence type="ECO:0000256" key="1">
    <source>
        <dbReference type="SAM" id="MobiDB-lite"/>
    </source>
</evidence>
<dbReference type="AlphaFoldDB" id="A0A0D1W0Q6"/>
<dbReference type="Proteomes" id="UP000053599">
    <property type="component" value="Unassembled WGS sequence"/>
</dbReference>
<dbReference type="PANTHER" id="PTHR37827">
    <property type="entry name" value="TUDOR DOMAIN-CONTAINING PROTEIN"/>
    <property type="match status" value="1"/>
</dbReference>
<organism evidence="2 3">
    <name type="scientific">Exophiala sideris</name>
    <dbReference type="NCBI Taxonomy" id="1016849"/>
    <lineage>
        <taxon>Eukaryota</taxon>
        <taxon>Fungi</taxon>
        <taxon>Dikarya</taxon>
        <taxon>Ascomycota</taxon>
        <taxon>Pezizomycotina</taxon>
        <taxon>Eurotiomycetes</taxon>
        <taxon>Chaetothyriomycetidae</taxon>
        <taxon>Chaetothyriales</taxon>
        <taxon>Herpotrichiellaceae</taxon>
        <taxon>Exophiala</taxon>
    </lineage>
</organism>
<sequence>MIITDNVNFDTFRDYLFSAIVEKSTGGGRKGSKRASVGRKGATVQQKTATEADPSELADFSDYLAAEIFASFPKELQVLSYHALQDDAALGEKWSLPLTLSVFEDVSAHIPGDITDSLTAYGLIEPPKSDLQSFIAPVLSAYVGAATTPPPKWIETKTNACEICERDWVPMTYHHLIPRAVHARVLKRGWHEEHQLNSVAWLCRACHSFVHRMASNEELARERYTVEKICERDDVQKWAQWVQRVRWKKT</sequence>
<dbReference type="STRING" id="1016849.A0A0D1W0Q6"/>
<reference evidence="2 3" key="1">
    <citation type="submission" date="2015-01" db="EMBL/GenBank/DDBJ databases">
        <title>The Genome Sequence of Exophiala sideris CBS121828.</title>
        <authorList>
            <consortium name="The Broad Institute Genomics Platform"/>
            <person name="Cuomo C."/>
            <person name="de Hoog S."/>
            <person name="Gorbushina A."/>
            <person name="Stielow B."/>
            <person name="Teixiera M."/>
            <person name="Abouelleil A."/>
            <person name="Chapman S.B."/>
            <person name="Priest M."/>
            <person name="Young S.K."/>
            <person name="Wortman J."/>
            <person name="Nusbaum C."/>
            <person name="Birren B."/>
        </authorList>
    </citation>
    <scope>NUCLEOTIDE SEQUENCE [LARGE SCALE GENOMIC DNA]</scope>
    <source>
        <strain evidence="2 3">CBS 121828</strain>
    </source>
</reference>